<evidence type="ECO:0000313" key="1">
    <source>
        <dbReference type="EMBL" id="KAH3682775.1"/>
    </source>
</evidence>
<dbReference type="AlphaFoldDB" id="A0A9P8TL70"/>
<protein>
    <submittedName>
        <fullName evidence="1">Uncharacterized protein</fullName>
    </submittedName>
</protein>
<dbReference type="EMBL" id="JAEUBG010003411">
    <property type="protein sequence ID" value="KAH3682775.1"/>
    <property type="molecule type" value="Genomic_DNA"/>
</dbReference>
<proteinExistence type="predicted"/>
<reference evidence="1" key="2">
    <citation type="submission" date="2021-01" db="EMBL/GenBank/DDBJ databases">
        <authorList>
            <person name="Schikora-Tamarit M.A."/>
        </authorList>
    </citation>
    <scope>NUCLEOTIDE SEQUENCE</scope>
    <source>
        <strain evidence="1">CBS2887</strain>
    </source>
</reference>
<accession>A0A9P8TL70</accession>
<sequence length="130" mass="13544">MFLLSLTIKAGASVTLLGNLFPLGPLALDFLTSEGPEEVDATTVDSSVGSSLVPLVISSCDSFVGLRALGKTAPGLTIPGKANNPFKFCLNAVLFSSAGIGVGLDLLWVEEAEEVEEEEPPPLPLPPMEF</sequence>
<name>A0A9P8TL70_WICPI</name>
<keyword evidence="2" id="KW-1185">Reference proteome</keyword>
<evidence type="ECO:0000313" key="2">
    <source>
        <dbReference type="Proteomes" id="UP000774326"/>
    </source>
</evidence>
<comment type="caution">
    <text evidence="1">The sequence shown here is derived from an EMBL/GenBank/DDBJ whole genome shotgun (WGS) entry which is preliminary data.</text>
</comment>
<dbReference type="Proteomes" id="UP000774326">
    <property type="component" value="Unassembled WGS sequence"/>
</dbReference>
<gene>
    <name evidence="1" type="ORF">WICPIJ_006234</name>
</gene>
<reference evidence="1" key="1">
    <citation type="journal article" date="2021" name="Open Biol.">
        <title>Shared evolutionary footprints suggest mitochondrial oxidative damage underlies multiple complex I losses in fungi.</title>
        <authorList>
            <person name="Schikora-Tamarit M.A."/>
            <person name="Marcet-Houben M."/>
            <person name="Nosek J."/>
            <person name="Gabaldon T."/>
        </authorList>
    </citation>
    <scope>NUCLEOTIDE SEQUENCE</scope>
    <source>
        <strain evidence="1">CBS2887</strain>
    </source>
</reference>
<organism evidence="1 2">
    <name type="scientific">Wickerhamomyces pijperi</name>
    <name type="common">Yeast</name>
    <name type="synonym">Pichia pijperi</name>
    <dbReference type="NCBI Taxonomy" id="599730"/>
    <lineage>
        <taxon>Eukaryota</taxon>
        <taxon>Fungi</taxon>
        <taxon>Dikarya</taxon>
        <taxon>Ascomycota</taxon>
        <taxon>Saccharomycotina</taxon>
        <taxon>Saccharomycetes</taxon>
        <taxon>Phaffomycetales</taxon>
        <taxon>Wickerhamomycetaceae</taxon>
        <taxon>Wickerhamomyces</taxon>
    </lineage>
</organism>